<accession>A0A1H2QQS6</accession>
<organism evidence="1 2">
    <name type="scientific">Thiocapsa roseopersicina</name>
    <dbReference type="NCBI Taxonomy" id="1058"/>
    <lineage>
        <taxon>Bacteria</taxon>
        <taxon>Pseudomonadati</taxon>
        <taxon>Pseudomonadota</taxon>
        <taxon>Gammaproteobacteria</taxon>
        <taxon>Chromatiales</taxon>
        <taxon>Chromatiaceae</taxon>
        <taxon>Thiocapsa</taxon>
    </lineage>
</organism>
<dbReference type="SUPFAM" id="SSF158682">
    <property type="entry name" value="TerB-like"/>
    <property type="match status" value="1"/>
</dbReference>
<proteinExistence type="predicted"/>
<dbReference type="CDD" id="cd07178">
    <property type="entry name" value="terB_like_YebE"/>
    <property type="match status" value="1"/>
</dbReference>
<dbReference type="EMBL" id="FNNZ01000001">
    <property type="protein sequence ID" value="SDW09248.1"/>
    <property type="molecule type" value="Genomic_DNA"/>
</dbReference>
<gene>
    <name evidence="1" type="ORF">SAMN05421783_101377</name>
</gene>
<evidence type="ECO:0000313" key="2">
    <source>
        <dbReference type="Proteomes" id="UP000198816"/>
    </source>
</evidence>
<dbReference type="OrthoDB" id="5459344at2"/>
<name>A0A1H2QQS6_THIRO</name>
<reference evidence="2" key="1">
    <citation type="submission" date="2016-10" db="EMBL/GenBank/DDBJ databases">
        <authorList>
            <person name="Varghese N."/>
            <person name="Submissions S."/>
        </authorList>
    </citation>
    <scope>NUCLEOTIDE SEQUENCE [LARGE SCALE GENOMIC DNA]</scope>
    <source>
        <strain evidence="2">DSM 217</strain>
    </source>
</reference>
<dbReference type="STRING" id="1058.SAMN05421783_101377"/>
<dbReference type="Pfam" id="PF04391">
    <property type="entry name" value="DUF533"/>
    <property type="match status" value="1"/>
</dbReference>
<dbReference type="Gene3D" id="1.10.3680.10">
    <property type="entry name" value="TerB-like"/>
    <property type="match status" value="1"/>
</dbReference>
<evidence type="ECO:0000313" key="1">
    <source>
        <dbReference type="EMBL" id="SDW09248.1"/>
    </source>
</evidence>
<dbReference type="Proteomes" id="UP000198816">
    <property type="component" value="Unassembled WGS sequence"/>
</dbReference>
<dbReference type="RefSeq" id="WP_093027863.1">
    <property type="nucleotide sequence ID" value="NZ_FNNZ01000001.1"/>
</dbReference>
<sequence>MANFGDLLGSFIQNNMAKSGSGRMGNALQDLQANLGRMVGGQGGGGGAGGNMLGGLLEMAKGTLGNASQNPMQAGGLGAVLGSVLGGGGKSVKGAMTGGALAMLAGIAYKAFTESGQAAQASGISAASGAAELPLGLRAPQSAAEEHAMENTAQLIIKGMINVAKSDGQVSVDEIQRIVGKVEAAGMGADAQEWLMTELRQPLNLDAFVAEIPSPEVAAEVYAASLLAVEVDTPQEQDYLRDFAEKAGLHPLVVQHIHQSMGVAV</sequence>
<keyword evidence="2" id="KW-1185">Reference proteome</keyword>
<dbReference type="InterPro" id="IPR007486">
    <property type="entry name" value="YebE"/>
</dbReference>
<dbReference type="InterPro" id="IPR029024">
    <property type="entry name" value="TerB-like"/>
</dbReference>
<protein>
    <submittedName>
        <fullName evidence="1">Uncharacterized membrane protein YebE, DUF533 family</fullName>
    </submittedName>
</protein>
<dbReference type="AlphaFoldDB" id="A0A1H2QQS6"/>